<accession>A0ABS7T2P0</accession>
<protein>
    <submittedName>
        <fullName evidence="1">Uncharacterized protein</fullName>
    </submittedName>
</protein>
<dbReference type="Proteomes" id="UP001430954">
    <property type="component" value="Unassembled WGS sequence"/>
</dbReference>
<evidence type="ECO:0000313" key="2">
    <source>
        <dbReference type="Proteomes" id="UP001430954"/>
    </source>
</evidence>
<sequence>MHPFEFTPSLILPIARGDWPPPTAPVTLDGITLQPKPELHVTLVGTSLGEELLRSVARPLLHDTVARALATHDTHPLRTGVLHLLRKPFDEHGGCGMAHSLIEYVHLPAMAPLHAALGRLLGRQLPVPPPHVTLYTAGDDRGIGVPSPTRLRALCVRLVEPSELER</sequence>
<name>A0ABS7T2P0_9GAMM</name>
<evidence type="ECO:0000313" key="1">
    <source>
        <dbReference type="EMBL" id="MBZ4038130.1"/>
    </source>
</evidence>
<comment type="caution">
    <text evidence="1">The sequence shown here is derived from an EMBL/GenBank/DDBJ whole genome shotgun (WGS) entry which is preliminary data.</text>
</comment>
<keyword evidence="2" id="KW-1185">Reference proteome</keyword>
<reference evidence="1 2" key="1">
    <citation type="submission" date="2021-09" db="EMBL/GenBank/DDBJ databases">
        <title>Lysobacter sp. 13A isolated from the river sediment.</title>
        <authorList>
            <person name="Liu H."/>
            <person name="Li S."/>
            <person name="Mao S."/>
        </authorList>
    </citation>
    <scope>NUCLEOTIDE SEQUENCE [LARGE SCALE GENOMIC DNA]</scope>
    <source>
        <strain evidence="1 2">13A</strain>
    </source>
</reference>
<organism evidence="1 2">
    <name type="scientific">Novilysobacter selenitireducens</name>
    <dbReference type="NCBI Taxonomy" id="2872639"/>
    <lineage>
        <taxon>Bacteria</taxon>
        <taxon>Pseudomonadati</taxon>
        <taxon>Pseudomonadota</taxon>
        <taxon>Gammaproteobacteria</taxon>
        <taxon>Lysobacterales</taxon>
        <taxon>Lysobacteraceae</taxon>
        <taxon>Novilysobacter</taxon>
    </lineage>
</organism>
<dbReference type="EMBL" id="JAINZW010000001">
    <property type="protein sequence ID" value="MBZ4038130.1"/>
    <property type="molecule type" value="Genomic_DNA"/>
</dbReference>
<proteinExistence type="predicted"/>
<dbReference type="RefSeq" id="WP_223674338.1">
    <property type="nucleotide sequence ID" value="NZ_JAINZW010000001.1"/>
</dbReference>
<gene>
    <name evidence="1" type="ORF">K6753_01095</name>
</gene>